<dbReference type="Proteomes" id="UP000585050">
    <property type="component" value="Unassembled WGS sequence"/>
</dbReference>
<accession>A0A7X8SH05</accession>
<feature type="signal peptide" evidence="1">
    <location>
        <begin position="1"/>
        <end position="22"/>
    </location>
</feature>
<dbReference type="Gene3D" id="2.50.20.10">
    <property type="entry name" value="Lipoprotein localisation LolA/LolB/LppX"/>
    <property type="match status" value="1"/>
</dbReference>
<dbReference type="InterPro" id="IPR052944">
    <property type="entry name" value="Sporulation_related"/>
</dbReference>
<sequence>MKRLTSALITLVFYLVSFPIVAQETASEIIAKMQEQQRGQSSYINMTMKVIRPDWTRTMQMKSWSKGTDDFFLVLVTSPAKDKGSSSLKRYKEMWSWTPSIERTIKISPSMMSQAWMGSDFTNDDLMKGASVVKDYSHKLLGKETVHGLECYKIEMIPHEDAAVVWGKVLVWVTTDGIYNQIKVENYDEDMYLVNTLNCFDVKEMGGRTMPTRMEMVPADEEGKKTVMIYNEAKYNQKINENFFTQQNMKRVR</sequence>
<evidence type="ECO:0000313" key="4">
    <source>
        <dbReference type="Proteomes" id="UP000585050"/>
    </source>
</evidence>
<keyword evidence="1" id="KW-0732">Signal</keyword>
<keyword evidence="4" id="KW-1185">Reference proteome</keyword>
<dbReference type="CDD" id="cd16329">
    <property type="entry name" value="LolA_like"/>
    <property type="match status" value="1"/>
</dbReference>
<gene>
    <name evidence="3" type="ORF">HGP29_02485</name>
</gene>
<evidence type="ECO:0000259" key="2">
    <source>
        <dbReference type="Pfam" id="PF17131"/>
    </source>
</evidence>
<comment type="caution">
    <text evidence="3">The sequence shown here is derived from an EMBL/GenBank/DDBJ whole genome shotgun (WGS) entry which is preliminary data.</text>
</comment>
<organism evidence="3 4">
    <name type="scientific">Flammeovirga agarivorans</name>
    <dbReference type="NCBI Taxonomy" id="2726742"/>
    <lineage>
        <taxon>Bacteria</taxon>
        <taxon>Pseudomonadati</taxon>
        <taxon>Bacteroidota</taxon>
        <taxon>Cytophagia</taxon>
        <taxon>Cytophagales</taxon>
        <taxon>Flammeovirgaceae</taxon>
        <taxon>Flammeovirga</taxon>
    </lineage>
</organism>
<evidence type="ECO:0000313" key="3">
    <source>
        <dbReference type="EMBL" id="NLR90051.1"/>
    </source>
</evidence>
<feature type="domain" description="Uncharacterized protein TP-0789" evidence="2">
    <location>
        <begin position="70"/>
        <end position="251"/>
    </location>
</feature>
<name>A0A7X8SH05_9BACT</name>
<evidence type="ECO:0000256" key="1">
    <source>
        <dbReference type="SAM" id="SignalP"/>
    </source>
</evidence>
<reference evidence="3 4" key="1">
    <citation type="submission" date="2020-04" db="EMBL/GenBank/DDBJ databases">
        <title>Flammeovirga sp. SR4, a novel species isolated from seawater.</title>
        <authorList>
            <person name="Wang X."/>
        </authorList>
    </citation>
    <scope>NUCLEOTIDE SEQUENCE [LARGE SCALE GENOMIC DNA]</scope>
    <source>
        <strain evidence="3 4">SR4</strain>
    </source>
</reference>
<feature type="chain" id="PRO_5031224528" evidence="1">
    <location>
        <begin position="23"/>
        <end position="253"/>
    </location>
</feature>
<proteinExistence type="predicted"/>
<dbReference type="EMBL" id="JABAIL010000001">
    <property type="protein sequence ID" value="NLR90051.1"/>
    <property type="molecule type" value="Genomic_DNA"/>
</dbReference>
<dbReference type="InterPro" id="IPR033399">
    <property type="entry name" value="TP_0789-like"/>
</dbReference>
<dbReference type="RefSeq" id="WP_168880730.1">
    <property type="nucleotide sequence ID" value="NZ_JABAIL010000001.1"/>
</dbReference>
<protein>
    <submittedName>
        <fullName evidence="3">Outer membrane lipoprotein-sorting protein</fullName>
    </submittedName>
</protein>
<dbReference type="PANTHER" id="PTHR37507">
    <property type="entry name" value="SPORULATION PROTEIN YDCC"/>
    <property type="match status" value="1"/>
</dbReference>
<dbReference type="Pfam" id="PF17131">
    <property type="entry name" value="LolA_like"/>
    <property type="match status" value="1"/>
</dbReference>
<dbReference type="AlphaFoldDB" id="A0A7X8SH05"/>
<keyword evidence="3" id="KW-0449">Lipoprotein</keyword>
<dbReference type="PANTHER" id="PTHR37507:SF2">
    <property type="entry name" value="SPORULATION PROTEIN YDCC"/>
    <property type="match status" value="1"/>
</dbReference>